<dbReference type="Proteomes" id="UP000224915">
    <property type="component" value="Unassembled WGS sequence"/>
</dbReference>
<protein>
    <submittedName>
        <fullName evidence="1">Uncharacterized protein</fullName>
    </submittedName>
</protein>
<dbReference type="AlphaFoldDB" id="A0A2A9CZN2"/>
<organism evidence="1 2">
    <name type="scientific">Serinibacter salmoneus</name>
    <dbReference type="NCBI Taxonomy" id="556530"/>
    <lineage>
        <taxon>Bacteria</taxon>
        <taxon>Bacillati</taxon>
        <taxon>Actinomycetota</taxon>
        <taxon>Actinomycetes</taxon>
        <taxon>Micrococcales</taxon>
        <taxon>Beutenbergiaceae</taxon>
        <taxon>Serinibacter</taxon>
    </lineage>
</organism>
<name>A0A2A9CZN2_9MICO</name>
<accession>A0A2A9CZN2</accession>
<keyword evidence="2" id="KW-1185">Reference proteome</keyword>
<proteinExistence type="predicted"/>
<dbReference type="RefSeq" id="WP_098468953.1">
    <property type="nucleotide sequence ID" value="NZ_PDJD01000001.1"/>
</dbReference>
<comment type="caution">
    <text evidence="1">The sequence shown here is derived from an EMBL/GenBank/DDBJ whole genome shotgun (WGS) entry which is preliminary data.</text>
</comment>
<dbReference type="EMBL" id="PDJD01000001">
    <property type="protein sequence ID" value="PFG19897.1"/>
    <property type="molecule type" value="Genomic_DNA"/>
</dbReference>
<evidence type="ECO:0000313" key="1">
    <source>
        <dbReference type="EMBL" id="PFG19897.1"/>
    </source>
</evidence>
<sequence>MSARAIDAAFDAEARSICDGVDAWRAAIRDLARTSTPTGEAAAAIIATRVQLDSRVEKLRRRYLPRASRLIVSDGRAITVSRTARSARTVWSTR</sequence>
<gene>
    <name evidence="1" type="ORF">ATL40_1474</name>
</gene>
<evidence type="ECO:0000313" key="2">
    <source>
        <dbReference type="Proteomes" id="UP000224915"/>
    </source>
</evidence>
<reference evidence="1 2" key="1">
    <citation type="submission" date="2017-10" db="EMBL/GenBank/DDBJ databases">
        <title>Sequencing the genomes of 1000 actinobacteria strains.</title>
        <authorList>
            <person name="Klenk H.-P."/>
        </authorList>
    </citation>
    <scope>NUCLEOTIDE SEQUENCE [LARGE SCALE GENOMIC DNA]</scope>
    <source>
        <strain evidence="1 2">DSM 21801</strain>
    </source>
</reference>